<dbReference type="GO" id="GO:0003735">
    <property type="term" value="F:structural constituent of ribosome"/>
    <property type="evidence" value="ECO:0007669"/>
    <property type="project" value="InterPro"/>
</dbReference>
<proteinExistence type="inferred from homology"/>
<dbReference type="FunFam" id="4.10.640.10:FF:000008">
    <property type="entry name" value="28S ribosomal protein S18b, mitochondrial"/>
    <property type="match status" value="1"/>
</dbReference>
<evidence type="ECO:0000256" key="3">
    <source>
        <dbReference type="ARBA" id="ARBA00022553"/>
    </source>
</evidence>
<dbReference type="GO" id="GO:0032543">
    <property type="term" value="P:mitochondrial translation"/>
    <property type="evidence" value="ECO:0007669"/>
    <property type="project" value="InterPro"/>
</dbReference>
<accession>A0A8C8RKV1</accession>
<dbReference type="SUPFAM" id="SSF46911">
    <property type="entry name" value="Ribosomal protein S18"/>
    <property type="match status" value="1"/>
</dbReference>
<comment type="subcellular location">
    <subcellularLocation>
        <location evidence="1">Mitochondrion</location>
    </subcellularLocation>
</comment>
<keyword evidence="12" id="KW-1185">Reference proteome</keyword>
<dbReference type="GO" id="GO:0005763">
    <property type="term" value="C:mitochondrial small ribosomal subunit"/>
    <property type="evidence" value="ECO:0007669"/>
    <property type="project" value="UniProtKB-ARBA"/>
</dbReference>
<keyword evidence="3" id="KW-0597">Phosphoprotein</keyword>
<dbReference type="InterPro" id="IPR001648">
    <property type="entry name" value="Ribosomal_bS18"/>
</dbReference>
<evidence type="ECO:0000256" key="5">
    <source>
        <dbReference type="ARBA" id="ARBA00022980"/>
    </source>
</evidence>
<dbReference type="InterPro" id="IPR040054">
    <property type="entry name" value="MRPS18B"/>
</dbReference>
<evidence type="ECO:0000256" key="8">
    <source>
        <dbReference type="ARBA" id="ARBA00032055"/>
    </source>
</evidence>
<evidence type="ECO:0000256" key="4">
    <source>
        <dbReference type="ARBA" id="ARBA00022946"/>
    </source>
</evidence>
<dbReference type="Gene3D" id="4.10.640.10">
    <property type="entry name" value="Ribosomal protein S18"/>
    <property type="match status" value="1"/>
</dbReference>
<evidence type="ECO:0000256" key="2">
    <source>
        <dbReference type="ARBA" id="ARBA00006136"/>
    </source>
</evidence>
<dbReference type="Pfam" id="PF01084">
    <property type="entry name" value="Ribosomal_S18"/>
    <property type="match status" value="1"/>
</dbReference>
<protein>
    <recommendedName>
        <fullName evidence="9">Small ribosomal subunit protein mS40</fullName>
    </recommendedName>
    <alternativeName>
        <fullName evidence="8">28S ribosomal protein S18-2, mitochondrial</fullName>
    </alternativeName>
    <alternativeName>
        <fullName evidence="10">28S ribosomal protein S18b, mitochondrial</fullName>
    </alternativeName>
</protein>
<evidence type="ECO:0000256" key="6">
    <source>
        <dbReference type="ARBA" id="ARBA00023128"/>
    </source>
</evidence>
<dbReference type="InterPro" id="IPR036870">
    <property type="entry name" value="Ribosomal_bS18_sf"/>
</dbReference>
<evidence type="ECO:0000313" key="11">
    <source>
        <dbReference type="Ensembl" id="ENSPCEP00000006541.1"/>
    </source>
</evidence>
<comment type="similarity">
    <text evidence="2">Belongs to the bacterial ribosomal protein bS18 family. Mitochondrion-specific ribosomal protein mS40 subfamily.</text>
</comment>
<sequence>MAASRGGTLLRIAAGSLSGFSVPRRLFWAQAAPAASLLRLQHPLFRAFSTNTDPTESEEPVAFDTESRLKEKPWEYLETEEYIERYGDKPVWFGYRRNHKGAIPKQRTRKTCIRAKKVTGNPCPICRDQKLHLDYRNVKLLEQFICSHSGITFHPMQTGICMKQYKRLTQAIDQARDHGLLRIHAPLVILQGEDYTNQHHAVAKTPPAPTLQRQAPWYSWYEWQQPAEKDIDRIRKIYKNYLKEETGSA</sequence>
<reference evidence="11" key="2">
    <citation type="submission" date="2025-09" db="UniProtKB">
        <authorList>
            <consortium name="Ensembl"/>
        </authorList>
    </citation>
    <scope>IDENTIFICATION</scope>
</reference>
<keyword evidence="4" id="KW-0809">Transit peptide</keyword>
<dbReference type="PANTHER" id="PTHR13329:SF2">
    <property type="entry name" value="SMALL RIBOSOMAL SUBUNIT PROTEIN MS40"/>
    <property type="match status" value="1"/>
</dbReference>
<keyword evidence="7" id="KW-0687">Ribonucleoprotein</keyword>
<evidence type="ECO:0000256" key="9">
    <source>
        <dbReference type="ARBA" id="ARBA00035130"/>
    </source>
</evidence>
<evidence type="ECO:0000256" key="10">
    <source>
        <dbReference type="ARBA" id="ARBA00035515"/>
    </source>
</evidence>
<evidence type="ECO:0000313" key="12">
    <source>
        <dbReference type="Proteomes" id="UP000694393"/>
    </source>
</evidence>
<dbReference type="Proteomes" id="UP000694393">
    <property type="component" value="Unplaced"/>
</dbReference>
<dbReference type="Ensembl" id="ENSPCET00000006780.1">
    <property type="protein sequence ID" value="ENSPCEP00000006541.1"/>
    <property type="gene ID" value="ENSPCEG00000005287.1"/>
</dbReference>
<keyword evidence="5" id="KW-0689">Ribosomal protein</keyword>
<organism evidence="11 12">
    <name type="scientific">Pelusios castaneus</name>
    <name type="common">West African mud turtle</name>
    <dbReference type="NCBI Taxonomy" id="367368"/>
    <lineage>
        <taxon>Eukaryota</taxon>
        <taxon>Metazoa</taxon>
        <taxon>Chordata</taxon>
        <taxon>Craniata</taxon>
        <taxon>Vertebrata</taxon>
        <taxon>Euteleostomi</taxon>
        <taxon>Archelosauria</taxon>
        <taxon>Testudinata</taxon>
        <taxon>Testudines</taxon>
        <taxon>Pleurodira</taxon>
        <taxon>Pelomedusidae</taxon>
        <taxon>Pelusios</taxon>
    </lineage>
</organism>
<keyword evidence="6" id="KW-0496">Mitochondrion</keyword>
<evidence type="ECO:0000256" key="1">
    <source>
        <dbReference type="ARBA" id="ARBA00004173"/>
    </source>
</evidence>
<reference evidence="11" key="1">
    <citation type="submission" date="2025-08" db="UniProtKB">
        <authorList>
            <consortium name="Ensembl"/>
        </authorList>
    </citation>
    <scope>IDENTIFICATION</scope>
</reference>
<dbReference type="AlphaFoldDB" id="A0A8C8RKV1"/>
<evidence type="ECO:0000256" key="7">
    <source>
        <dbReference type="ARBA" id="ARBA00023274"/>
    </source>
</evidence>
<name>A0A8C8RKV1_9SAUR</name>
<dbReference type="PANTHER" id="PTHR13329">
    <property type="entry name" value="MITOCHONDRIAL RIBOSOMAL PROTEIN S18B"/>
    <property type="match status" value="1"/>
</dbReference>